<dbReference type="PRINTS" id="PR00038">
    <property type="entry name" value="HTHLUXR"/>
</dbReference>
<dbReference type="InterPro" id="IPR039420">
    <property type="entry name" value="WalR-like"/>
</dbReference>
<protein>
    <recommendedName>
        <fullName evidence="2">HTH luxR-type domain-containing protein</fullName>
    </recommendedName>
</protein>
<geneLocation type="plasmid" evidence="3 4">
    <name>AZOBR_p3</name>
</geneLocation>
<dbReference type="KEGG" id="abs:AZOBR_p340162"/>
<keyword evidence="4" id="KW-1185">Reference proteome</keyword>
<evidence type="ECO:0000313" key="4">
    <source>
        <dbReference type="Proteomes" id="UP000007319"/>
    </source>
</evidence>
<feature type="domain" description="HTH luxR-type" evidence="2">
    <location>
        <begin position="87"/>
        <end position="152"/>
    </location>
</feature>
<dbReference type="InterPro" id="IPR016032">
    <property type="entry name" value="Sig_transdc_resp-reg_C-effctor"/>
</dbReference>
<keyword evidence="1" id="KW-0238">DNA-binding</keyword>
<dbReference type="SMART" id="SM00421">
    <property type="entry name" value="HTH_LUXR"/>
    <property type="match status" value="2"/>
</dbReference>
<dbReference type="GO" id="GO:0003677">
    <property type="term" value="F:DNA binding"/>
    <property type="evidence" value="ECO:0007669"/>
    <property type="project" value="UniProtKB-KW"/>
</dbReference>
<dbReference type="InterPro" id="IPR000792">
    <property type="entry name" value="Tscrpt_reg_LuxR_C"/>
</dbReference>
<dbReference type="Gene3D" id="1.10.10.10">
    <property type="entry name" value="Winged helix-like DNA-binding domain superfamily/Winged helix DNA-binding domain"/>
    <property type="match status" value="2"/>
</dbReference>
<dbReference type="AlphaFoldDB" id="A0A9P1JZW9"/>
<organism evidence="3 4">
    <name type="scientific">Azospirillum baldaniorum</name>
    <dbReference type="NCBI Taxonomy" id="1064539"/>
    <lineage>
        <taxon>Bacteria</taxon>
        <taxon>Pseudomonadati</taxon>
        <taxon>Pseudomonadota</taxon>
        <taxon>Alphaproteobacteria</taxon>
        <taxon>Rhodospirillales</taxon>
        <taxon>Azospirillaceae</taxon>
        <taxon>Azospirillum</taxon>
    </lineage>
</organism>
<dbReference type="RefSeq" id="WP_014199436.1">
    <property type="nucleotide sequence ID" value="NC_016595.1"/>
</dbReference>
<evidence type="ECO:0000259" key="2">
    <source>
        <dbReference type="PROSITE" id="PS50043"/>
    </source>
</evidence>
<dbReference type="PROSITE" id="PS50043">
    <property type="entry name" value="HTH_LUXR_2"/>
    <property type="match status" value="1"/>
</dbReference>
<dbReference type="PANTHER" id="PTHR43214:SF42">
    <property type="entry name" value="TRANSCRIPTIONAL REGULATORY PROTEIN DESR"/>
    <property type="match status" value="1"/>
</dbReference>
<dbReference type="SUPFAM" id="SSF46894">
    <property type="entry name" value="C-terminal effector domain of the bipartite response regulators"/>
    <property type="match status" value="2"/>
</dbReference>
<dbReference type="CDD" id="cd06170">
    <property type="entry name" value="LuxR_C_like"/>
    <property type="match status" value="1"/>
</dbReference>
<dbReference type="GO" id="GO:0006355">
    <property type="term" value="P:regulation of DNA-templated transcription"/>
    <property type="evidence" value="ECO:0007669"/>
    <property type="project" value="InterPro"/>
</dbReference>
<dbReference type="InterPro" id="IPR036388">
    <property type="entry name" value="WH-like_DNA-bd_sf"/>
</dbReference>
<reference evidence="3 4" key="1">
    <citation type="journal article" date="2011" name="PLoS Genet.">
        <title>Azospirillum genomes reveal transition of bacteria from aquatic to terrestrial environments.</title>
        <authorList>
            <person name="Wisniewski-Dye F."/>
            <person name="Borziak K."/>
            <person name="Khalsa-Moyers G."/>
            <person name="Alexandre G."/>
            <person name="Sukharnikov L.O."/>
            <person name="Wuichet K."/>
            <person name="Hurst G.B."/>
            <person name="McDonald W.H."/>
            <person name="Robertson J.S."/>
            <person name="Barbe V."/>
            <person name="Calteau A."/>
            <person name="Rouy Z."/>
            <person name="Mangenot S."/>
            <person name="Prigent-Combaret C."/>
            <person name="Normand P."/>
            <person name="Boyer M."/>
            <person name="Siguier P."/>
            <person name="Dessaux Y."/>
            <person name="Elmerich C."/>
            <person name="Condemine G."/>
            <person name="Krishnen G."/>
            <person name="Kennedy I."/>
            <person name="Paterson A.H."/>
            <person name="Gonzalez V."/>
            <person name="Mavingui P."/>
            <person name="Zhulin I.B."/>
        </authorList>
    </citation>
    <scope>NUCLEOTIDE SEQUENCE [LARGE SCALE GENOMIC DNA]</scope>
    <source>
        <strain evidence="3 4">Sp245</strain>
    </source>
</reference>
<keyword evidence="3" id="KW-0614">Plasmid</keyword>
<sequence length="165" mass="17578">MQISANQQAGECHGMAPPVQPAEGSAALTGLVAQVARLVACGHPDKEIATTLKVPNQSVKNAVRAAKRVLGVQGRAQFATVLKIRSADAQAFPLSPRHESVLALFSDGKRNKEIGRALSISAETVRSHMSEIFRRTGSKNRVQAAVWWRSRATQAGAATSPQMEA</sequence>
<dbReference type="Proteomes" id="UP000007319">
    <property type="component" value="Plasmid AZOBR_p3"/>
</dbReference>
<name>A0A9P1JZW9_9PROT</name>
<gene>
    <name evidence="3" type="ORF">AZOBR_p340162</name>
</gene>
<dbReference type="Pfam" id="PF00196">
    <property type="entry name" value="GerE"/>
    <property type="match status" value="1"/>
</dbReference>
<evidence type="ECO:0000256" key="1">
    <source>
        <dbReference type="ARBA" id="ARBA00023125"/>
    </source>
</evidence>
<dbReference type="EMBL" id="HE577330">
    <property type="protein sequence ID" value="CCD02924.1"/>
    <property type="molecule type" value="Genomic_DNA"/>
</dbReference>
<proteinExistence type="predicted"/>
<accession>A0A9P1JZW9</accession>
<dbReference type="PANTHER" id="PTHR43214">
    <property type="entry name" value="TWO-COMPONENT RESPONSE REGULATOR"/>
    <property type="match status" value="1"/>
</dbReference>
<evidence type="ECO:0000313" key="3">
    <source>
        <dbReference type="EMBL" id="CCD02924.1"/>
    </source>
</evidence>